<dbReference type="CDD" id="cd18544">
    <property type="entry name" value="ABC_6TM_TmrA_like"/>
    <property type="match status" value="1"/>
</dbReference>
<dbReference type="Pfam" id="PF00664">
    <property type="entry name" value="ABC_membrane"/>
    <property type="match status" value="1"/>
</dbReference>
<feature type="domain" description="ABC transmembrane type-1" evidence="9">
    <location>
        <begin position="35"/>
        <end position="316"/>
    </location>
</feature>
<protein>
    <submittedName>
        <fullName evidence="10">ABC transporter ATP-binding protein</fullName>
    </submittedName>
</protein>
<dbReference type="PANTHER" id="PTHR43394">
    <property type="entry name" value="ATP-DEPENDENT PERMEASE MDL1, MITOCHONDRIAL"/>
    <property type="match status" value="1"/>
</dbReference>
<proteinExistence type="predicted"/>
<comment type="subcellular location">
    <subcellularLocation>
        <location evidence="1">Cell membrane</location>
        <topology evidence="1">Multi-pass membrane protein</topology>
    </subcellularLocation>
</comment>
<evidence type="ECO:0000256" key="5">
    <source>
        <dbReference type="ARBA" id="ARBA00022989"/>
    </source>
</evidence>
<feature type="transmembrane region" description="Helical" evidence="7">
    <location>
        <begin position="149"/>
        <end position="169"/>
    </location>
</feature>
<dbReference type="SMART" id="SM00382">
    <property type="entry name" value="AAA"/>
    <property type="match status" value="1"/>
</dbReference>
<keyword evidence="2 7" id="KW-0812">Transmembrane</keyword>
<evidence type="ECO:0000259" key="9">
    <source>
        <dbReference type="PROSITE" id="PS50929"/>
    </source>
</evidence>
<evidence type="ECO:0000313" key="10">
    <source>
        <dbReference type="EMBL" id="GAA4008766.1"/>
    </source>
</evidence>
<dbReference type="InterPro" id="IPR017871">
    <property type="entry name" value="ABC_transporter-like_CS"/>
</dbReference>
<dbReference type="InterPro" id="IPR003439">
    <property type="entry name" value="ABC_transporter-like_ATP-bd"/>
</dbReference>
<evidence type="ECO:0000256" key="2">
    <source>
        <dbReference type="ARBA" id="ARBA00022692"/>
    </source>
</evidence>
<dbReference type="PROSITE" id="PS00211">
    <property type="entry name" value="ABC_TRANSPORTER_1"/>
    <property type="match status" value="1"/>
</dbReference>
<feature type="domain" description="ABC transporter" evidence="8">
    <location>
        <begin position="349"/>
        <end position="583"/>
    </location>
</feature>
<dbReference type="InterPro" id="IPR036640">
    <property type="entry name" value="ABC1_TM_sf"/>
</dbReference>
<dbReference type="Gene3D" id="3.40.50.300">
    <property type="entry name" value="P-loop containing nucleotide triphosphate hydrolases"/>
    <property type="match status" value="1"/>
</dbReference>
<keyword evidence="5 7" id="KW-1133">Transmembrane helix</keyword>
<keyword evidence="3" id="KW-0547">Nucleotide-binding</keyword>
<dbReference type="SUPFAM" id="SSF90123">
    <property type="entry name" value="ABC transporter transmembrane region"/>
    <property type="match status" value="1"/>
</dbReference>
<name>A0ABP7SAB8_9BACT</name>
<dbReference type="RefSeq" id="WP_345072892.1">
    <property type="nucleotide sequence ID" value="NZ_BAABDJ010000018.1"/>
</dbReference>
<comment type="caution">
    <text evidence="10">The sequence shown here is derived from an EMBL/GenBank/DDBJ whole genome shotgun (WGS) entry which is preliminary data.</text>
</comment>
<evidence type="ECO:0000259" key="8">
    <source>
        <dbReference type="PROSITE" id="PS50893"/>
    </source>
</evidence>
<organism evidence="10 11">
    <name type="scientific">Hymenobacter fastidiosus</name>
    <dbReference type="NCBI Taxonomy" id="486264"/>
    <lineage>
        <taxon>Bacteria</taxon>
        <taxon>Pseudomonadati</taxon>
        <taxon>Bacteroidota</taxon>
        <taxon>Cytophagia</taxon>
        <taxon>Cytophagales</taxon>
        <taxon>Hymenobacteraceae</taxon>
        <taxon>Hymenobacter</taxon>
    </lineage>
</organism>
<feature type="transmembrane region" description="Helical" evidence="7">
    <location>
        <begin position="175"/>
        <end position="191"/>
    </location>
</feature>
<dbReference type="PROSITE" id="PS50893">
    <property type="entry name" value="ABC_TRANSPORTER_2"/>
    <property type="match status" value="1"/>
</dbReference>
<dbReference type="InterPro" id="IPR039421">
    <property type="entry name" value="Type_1_exporter"/>
</dbReference>
<dbReference type="EMBL" id="BAABDJ010000018">
    <property type="protein sequence ID" value="GAA4008766.1"/>
    <property type="molecule type" value="Genomic_DNA"/>
</dbReference>
<dbReference type="Gene3D" id="1.20.1560.10">
    <property type="entry name" value="ABC transporter type 1, transmembrane domain"/>
    <property type="match status" value="1"/>
</dbReference>
<keyword evidence="11" id="KW-1185">Reference proteome</keyword>
<gene>
    <name evidence="10" type="ORF">GCM10022408_21130</name>
</gene>
<evidence type="ECO:0000313" key="11">
    <source>
        <dbReference type="Proteomes" id="UP001500567"/>
    </source>
</evidence>
<dbReference type="InterPro" id="IPR003593">
    <property type="entry name" value="AAA+_ATPase"/>
</dbReference>
<dbReference type="InterPro" id="IPR011527">
    <property type="entry name" value="ABC1_TM_dom"/>
</dbReference>
<dbReference type="CDD" id="cd03254">
    <property type="entry name" value="ABCC_Glucan_exporter_like"/>
    <property type="match status" value="1"/>
</dbReference>
<evidence type="ECO:0000256" key="7">
    <source>
        <dbReference type="SAM" id="Phobius"/>
    </source>
</evidence>
<feature type="transmembrane region" description="Helical" evidence="7">
    <location>
        <begin position="283"/>
        <end position="301"/>
    </location>
</feature>
<feature type="transmembrane region" description="Helical" evidence="7">
    <location>
        <begin position="32"/>
        <end position="53"/>
    </location>
</feature>
<evidence type="ECO:0000256" key="1">
    <source>
        <dbReference type="ARBA" id="ARBA00004651"/>
    </source>
</evidence>
<feature type="transmembrane region" description="Helical" evidence="7">
    <location>
        <begin position="251"/>
        <end position="277"/>
    </location>
</feature>
<evidence type="ECO:0000256" key="4">
    <source>
        <dbReference type="ARBA" id="ARBA00022840"/>
    </source>
</evidence>
<feature type="transmembrane region" description="Helical" evidence="7">
    <location>
        <begin position="73"/>
        <end position="94"/>
    </location>
</feature>
<sequence length="594" mass="67500">MEQATKATKTGNIFDWQVLSRLMQYVRPYRRVFYFLIFLTVATAALGTLRPFLIQRMVDVSIEQGDLLGLNKMFGLLLILLVGHALVSYLQTYFGGWLGQYIVRDIRVDLYKHILDLRLKFFDRTPIGVLVTRNISDVETLSDVFSEGLAAMIGDILQLVFIMAFMFYIDWRLTLVSLSVIPPLLFSTYVFKEKVKKSFQEVRTAVANLNSFVQEHLTGMNVVQIFNNEERELRKFKAINQEHTRANIRSVLYYSIYFPVAEVLAAVGVGLLVWYAAQGQIEGTISKGALIAFIMYNALFFRPIRQIADRFNTLQLGLVSTERLLKLLDSKELIADNGSYAPATIRGDVQFDHVWFAYNDEEWVLRDVNFAVQAGQTIAFVGATGAGKTSIINLLSRFYEINKGTISIDGHDLRDYDLKELRRHIGVVLQDVFLFAGTIKDNITLGSPDITEEQIWAAADLVGARRFIERLPGGLHYPVMERGATLSVGQRQLISFVRAMVYQPRIIILDEATSSVDSETEELIQQAIEKLMQGRTSLVIAHRLSTIQKADQIIVLDRGEIKETGTHEELLRHGGFYQQLYQMQYKDALNTTAQ</sequence>
<keyword evidence="4 10" id="KW-0067">ATP-binding</keyword>
<dbReference type="PROSITE" id="PS50929">
    <property type="entry name" value="ABC_TM1F"/>
    <property type="match status" value="1"/>
</dbReference>
<dbReference type="GO" id="GO:0005524">
    <property type="term" value="F:ATP binding"/>
    <property type="evidence" value="ECO:0007669"/>
    <property type="project" value="UniProtKB-KW"/>
</dbReference>
<evidence type="ECO:0000256" key="3">
    <source>
        <dbReference type="ARBA" id="ARBA00022741"/>
    </source>
</evidence>
<dbReference type="Proteomes" id="UP001500567">
    <property type="component" value="Unassembled WGS sequence"/>
</dbReference>
<dbReference type="Pfam" id="PF00005">
    <property type="entry name" value="ABC_tran"/>
    <property type="match status" value="1"/>
</dbReference>
<evidence type="ECO:0000256" key="6">
    <source>
        <dbReference type="ARBA" id="ARBA00023136"/>
    </source>
</evidence>
<reference evidence="11" key="1">
    <citation type="journal article" date="2019" name="Int. J. Syst. Evol. Microbiol.">
        <title>The Global Catalogue of Microorganisms (GCM) 10K type strain sequencing project: providing services to taxonomists for standard genome sequencing and annotation.</title>
        <authorList>
            <consortium name="The Broad Institute Genomics Platform"/>
            <consortium name="The Broad Institute Genome Sequencing Center for Infectious Disease"/>
            <person name="Wu L."/>
            <person name="Ma J."/>
        </authorList>
    </citation>
    <scope>NUCLEOTIDE SEQUENCE [LARGE SCALE GENOMIC DNA]</scope>
    <source>
        <strain evidence="11">JCM 17224</strain>
    </source>
</reference>
<keyword evidence="6 7" id="KW-0472">Membrane</keyword>
<dbReference type="InterPro" id="IPR027417">
    <property type="entry name" value="P-loop_NTPase"/>
</dbReference>
<dbReference type="SUPFAM" id="SSF52540">
    <property type="entry name" value="P-loop containing nucleoside triphosphate hydrolases"/>
    <property type="match status" value="1"/>
</dbReference>
<dbReference type="PANTHER" id="PTHR43394:SF1">
    <property type="entry name" value="ATP-BINDING CASSETTE SUB-FAMILY B MEMBER 10, MITOCHONDRIAL"/>
    <property type="match status" value="1"/>
</dbReference>
<accession>A0ABP7SAB8</accession>